<accession>A0A8J6AYG1</accession>
<keyword evidence="3" id="KW-1185">Reference proteome</keyword>
<dbReference type="OrthoDB" id="340346at2759"/>
<feature type="region of interest" description="Disordered" evidence="1">
    <location>
        <begin position="183"/>
        <end position="292"/>
    </location>
</feature>
<dbReference type="AlphaFoldDB" id="A0A8J6AYG1"/>
<sequence>MFVRQCEQFMKGNLSLIRGLKSDAKIVVDERGWLPGISTHATGMADDVDNIYLVAATQIKKGAIVAVYSGHLSSPPAAKEDTHTLCVPFSMDGSPAVLDARQTNTSSCREPSRIAHANAEDANLAFRWAAMKVAFGHLLVPIIVALDDIDKNSPLKVSYAPTVPFQVKPVPDLLSLSDAVSVSLKKTPGPRSDVLRNSRRPPNPTSSTSLDSDHATPQHVAARGRGPTSARRSTHVHESGIHHTHLPPQNTPEQYPSDYGATPHINLTRDSSQSSKEIYHSEEVAQATGKKRPLTRVASLAYQQFTPCVIKNNVIITMRHKELLFSRQVGRSVTRLPGLVVQEEGSALSVVCTRMVGPEIVVNPPSLAKDTEPAGYIGELGEARQLLISPDDVFQRALSLWWDAMGSSDDSEVRRFFRIAGDSLLNADARATNMFLVTSPDTFPHVMSFLGMIPFVTAASVNNTDTRSAWLYTAIIHDTDLYPSDDTPVIYVYTPNVPVTRGQLLSVPMYRRMVAKLKPLQVLDFFSESACAFPSPGFVGTHSPCLYAIAEAWISLRPTTAWAIGHSHGQSRPTGSVPRIAMSPAVRSGSPTPTVYDIFEPNRLPSAHDLDLGKSYNVEELSDADTGDTMVNYTLTIDESANNKCLVYSLFGALTGGQQITHEQLKELKSALERVFHDAESPIHTRFNVGELYHHYTRNDFLDVFSISLLAPMMCKLFELAASPVYTHSHSPQEHLRVFIPENELWRISSDLPSHTPSFLIHYNGVNHFTMHTLIPAESPGKPTESPGKPTESPAKPTESPAKPRATRRKGRATQAEKKNDI</sequence>
<evidence type="ECO:0000313" key="2">
    <source>
        <dbReference type="EMBL" id="KAG9390319.1"/>
    </source>
</evidence>
<feature type="region of interest" description="Disordered" evidence="1">
    <location>
        <begin position="775"/>
        <end position="822"/>
    </location>
</feature>
<evidence type="ECO:0000256" key="1">
    <source>
        <dbReference type="SAM" id="MobiDB-lite"/>
    </source>
</evidence>
<protein>
    <submittedName>
        <fullName evidence="2">Uncharacterized protein</fullName>
    </submittedName>
</protein>
<organism evidence="2 3">
    <name type="scientific">Carpediemonas membranifera</name>
    <dbReference type="NCBI Taxonomy" id="201153"/>
    <lineage>
        <taxon>Eukaryota</taxon>
        <taxon>Metamonada</taxon>
        <taxon>Carpediemonas-like organisms</taxon>
        <taxon>Carpediemonas</taxon>
    </lineage>
</organism>
<proteinExistence type="predicted"/>
<comment type="caution">
    <text evidence="2">The sequence shown here is derived from an EMBL/GenBank/DDBJ whole genome shotgun (WGS) entry which is preliminary data.</text>
</comment>
<dbReference type="EMBL" id="JAHDYR010000065">
    <property type="protein sequence ID" value="KAG9390319.1"/>
    <property type="molecule type" value="Genomic_DNA"/>
</dbReference>
<gene>
    <name evidence="2" type="ORF">J8273_8365</name>
</gene>
<evidence type="ECO:0000313" key="3">
    <source>
        <dbReference type="Proteomes" id="UP000717585"/>
    </source>
</evidence>
<name>A0A8J6AYG1_9EUKA</name>
<reference evidence="2" key="1">
    <citation type="submission" date="2021-05" db="EMBL/GenBank/DDBJ databases">
        <title>A free-living protist that lacks canonical eukaryotic 1 DNA replication and segregation systems.</title>
        <authorList>
            <person name="Salas-Leiva D.E."/>
            <person name="Tromer E.C."/>
            <person name="Curtis B.A."/>
            <person name="Jerlstrom-Hultqvist J."/>
            <person name="Kolisko M."/>
            <person name="Yi Z."/>
            <person name="Salas-Leiva J.S."/>
            <person name="Gallot-Lavallee L."/>
            <person name="Kops G.J.P.L."/>
            <person name="Archibald J.M."/>
            <person name="Simpson A.G.B."/>
            <person name="Roger A.J."/>
        </authorList>
    </citation>
    <scope>NUCLEOTIDE SEQUENCE</scope>
    <source>
        <strain evidence="2">BICM</strain>
    </source>
</reference>
<dbReference type="Proteomes" id="UP000717585">
    <property type="component" value="Unassembled WGS sequence"/>
</dbReference>